<evidence type="ECO:0000259" key="13">
    <source>
        <dbReference type="PROSITE" id="PS50994"/>
    </source>
</evidence>
<dbReference type="GO" id="GO:0035613">
    <property type="term" value="F:RNA stem-loop binding"/>
    <property type="evidence" value="ECO:0007669"/>
    <property type="project" value="TreeGrafter"/>
</dbReference>
<dbReference type="InterPro" id="IPR017856">
    <property type="entry name" value="Integrase-like_N"/>
</dbReference>
<comment type="caution">
    <text evidence="14">The sequence shown here is derived from an EMBL/GenBank/DDBJ whole genome shotgun (WGS) entry which is preliminary data.</text>
</comment>
<keyword evidence="8" id="KW-0862">Zinc</keyword>
<dbReference type="PANTHER" id="PTHR41694">
    <property type="entry name" value="ENDOGENOUS RETROVIRUS GROUP K MEMBER POL PROTEIN"/>
    <property type="match status" value="1"/>
</dbReference>
<dbReference type="InterPro" id="IPR036397">
    <property type="entry name" value="RNaseH_sf"/>
</dbReference>
<evidence type="ECO:0000256" key="10">
    <source>
        <dbReference type="ARBA" id="ARBA00023268"/>
    </source>
</evidence>
<dbReference type="GO" id="GO:0016787">
    <property type="term" value="F:hydrolase activity"/>
    <property type="evidence" value="ECO:0007669"/>
    <property type="project" value="UniProtKB-KW"/>
</dbReference>
<dbReference type="GO" id="GO:0015074">
    <property type="term" value="P:DNA integration"/>
    <property type="evidence" value="ECO:0007669"/>
    <property type="project" value="InterPro"/>
</dbReference>
<dbReference type="PANTHER" id="PTHR41694:SF4">
    <property type="entry name" value="ENDOGENOUS RETROVIRUS GROUP K MEMBER 10 POL PROTEIN-RELATED"/>
    <property type="match status" value="1"/>
</dbReference>
<reference evidence="14 15" key="1">
    <citation type="submission" date="2019-09" db="EMBL/GenBank/DDBJ databases">
        <title>Bird 10,000 Genomes (B10K) Project - Family phase.</title>
        <authorList>
            <person name="Zhang G."/>
        </authorList>
    </citation>
    <scope>NUCLEOTIDE SEQUENCE [LARGE SCALE GENOMIC DNA]</scope>
    <source>
        <strain evidence="14">B10K-DU-029-32</strain>
        <tissue evidence="14">Liver or heart</tissue>
    </source>
</reference>
<dbReference type="PROSITE" id="PS50994">
    <property type="entry name" value="INTEGRASE"/>
    <property type="match status" value="1"/>
</dbReference>
<name>A0A7K8H525_ORTSP</name>
<organism evidence="14 15">
    <name type="scientific">Orthonyx spaldingii</name>
    <name type="common">Chowchilla</name>
    <dbReference type="NCBI Taxonomy" id="38397"/>
    <lineage>
        <taxon>Eukaryota</taxon>
        <taxon>Metazoa</taxon>
        <taxon>Chordata</taxon>
        <taxon>Craniata</taxon>
        <taxon>Vertebrata</taxon>
        <taxon>Euteleostomi</taxon>
        <taxon>Archelosauria</taxon>
        <taxon>Archosauria</taxon>
        <taxon>Dinosauria</taxon>
        <taxon>Saurischia</taxon>
        <taxon>Theropoda</taxon>
        <taxon>Coelurosauria</taxon>
        <taxon>Aves</taxon>
        <taxon>Neognathae</taxon>
        <taxon>Neoaves</taxon>
        <taxon>Telluraves</taxon>
        <taxon>Australaves</taxon>
        <taxon>Passeriformes</taxon>
        <taxon>Corvoidea</taxon>
        <taxon>Orthonychidae</taxon>
        <taxon>Orthonyx</taxon>
    </lineage>
</organism>
<feature type="non-terminal residue" evidence="14">
    <location>
        <position position="119"/>
    </location>
</feature>
<protein>
    <recommendedName>
        <fullName evidence="1">RNA-directed DNA polymerase</fullName>
        <ecNumber evidence="1">2.7.7.49</ecNumber>
    </recommendedName>
</protein>
<evidence type="ECO:0000256" key="2">
    <source>
        <dbReference type="ARBA" id="ARBA00022679"/>
    </source>
</evidence>
<dbReference type="Pfam" id="PF02022">
    <property type="entry name" value="Integrase_Zn"/>
    <property type="match status" value="1"/>
</dbReference>
<dbReference type="InterPro" id="IPR001584">
    <property type="entry name" value="Integrase_cat-core"/>
</dbReference>
<keyword evidence="2" id="KW-0808">Transferase</keyword>
<gene>
    <name evidence="14" type="primary">Hervk_1</name>
    <name evidence="14" type="ORF">ORTSPA_R15675</name>
</gene>
<dbReference type="InterPro" id="IPR012337">
    <property type="entry name" value="RNaseH-like_sf"/>
</dbReference>
<evidence type="ECO:0000256" key="7">
    <source>
        <dbReference type="ARBA" id="ARBA00022801"/>
    </source>
</evidence>
<dbReference type="SUPFAM" id="SSF46919">
    <property type="entry name" value="N-terminal Zn binding domain of HIV integrase"/>
    <property type="match status" value="1"/>
</dbReference>
<evidence type="ECO:0000313" key="15">
    <source>
        <dbReference type="Proteomes" id="UP000526602"/>
    </source>
</evidence>
<dbReference type="GO" id="GO:0004519">
    <property type="term" value="F:endonuclease activity"/>
    <property type="evidence" value="ECO:0007669"/>
    <property type="project" value="UniProtKB-KW"/>
</dbReference>
<keyword evidence="5" id="KW-0479">Metal-binding</keyword>
<keyword evidence="3" id="KW-0548">Nucleotidyltransferase</keyword>
<evidence type="ECO:0000259" key="12">
    <source>
        <dbReference type="PROSITE" id="PS50876"/>
    </source>
</evidence>
<dbReference type="EMBL" id="VZTJ01011211">
    <property type="protein sequence ID" value="NXC11761.1"/>
    <property type="molecule type" value="Genomic_DNA"/>
</dbReference>
<feature type="non-terminal residue" evidence="14">
    <location>
        <position position="1"/>
    </location>
</feature>
<keyword evidence="7" id="KW-0378">Hydrolase</keyword>
<keyword evidence="11" id="KW-0863">Zinc-finger</keyword>
<dbReference type="EC" id="2.7.7.49" evidence="1"/>
<dbReference type="InterPro" id="IPR003308">
    <property type="entry name" value="Integrase_Zn-bd_dom_N"/>
</dbReference>
<keyword evidence="9" id="KW-0695">RNA-directed DNA polymerase</keyword>
<evidence type="ECO:0000256" key="1">
    <source>
        <dbReference type="ARBA" id="ARBA00012493"/>
    </source>
</evidence>
<dbReference type="GO" id="GO:0003964">
    <property type="term" value="F:RNA-directed DNA polymerase activity"/>
    <property type="evidence" value="ECO:0007669"/>
    <property type="project" value="UniProtKB-KW"/>
</dbReference>
<accession>A0A7K8H525</accession>
<dbReference type="GO" id="GO:0008270">
    <property type="term" value="F:zinc ion binding"/>
    <property type="evidence" value="ECO:0007669"/>
    <property type="project" value="UniProtKB-KW"/>
</dbReference>
<dbReference type="SUPFAM" id="SSF53098">
    <property type="entry name" value="Ribonuclease H-like"/>
    <property type="match status" value="1"/>
</dbReference>
<keyword evidence="10" id="KW-0511">Multifunctional enzyme</keyword>
<keyword evidence="6" id="KW-0255">Endonuclease</keyword>
<dbReference type="Gene3D" id="1.10.10.200">
    <property type="match status" value="1"/>
</dbReference>
<evidence type="ECO:0000256" key="9">
    <source>
        <dbReference type="ARBA" id="ARBA00022918"/>
    </source>
</evidence>
<evidence type="ECO:0000256" key="3">
    <source>
        <dbReference type="ARBA" id="ARBA00022695"/>
    </source>
</evidence>
<evidence type="ECO:0000256" key="6">
    <source>
        <dbReference type="ARBA" id="ARBA00022759"/>
    </source>
</evidence>
<dbReference type="AlphaFoldDB" id="A0A7K8H525"/>
<keyword evidence="15" id="KW-1185">Reference proteome</keyword>
<dbReference type="Gene3D" id="3.30.420.10">
    <property type="entry name" value="Ribonuclease H-like superfamily/Ribonuclease H"/>
    <property type="match status" value="1"/>
</dbReference>
<evidence type="ECO:0000313" key="14">
    <source>
        <dbReference type="EMBL" id="NXC11761.1"/>
    </source>
</evidence>
<evidence type="ECO:0000256" key="8">
    <source>
        <dbReference type="ARBA" id="ARBA00022833"/>
    </source>
</evidence>
<keyword evidence="4" id="KW-0540">Nuclease</keyword>
<proteinExistence type="predicted"/>
<evidence type="ECO:0000256" key="11">
    <source>
        <dbReference type="PROSITE-ProRule" id="PRU00450"/>
    </source>
</evidence>
<dbReference type="PROSITE" id="PS50876">
    <property type="entry name" value="ZF_INTEGRASE"/>
    <property type="match status" value="1"/>
</dbReference>
<evidence type="ECO:0000256" key="4">
    <source>
        <dbReference type="ARBA" id="ARBA00022722"/>
    </source>
</evidence>
<sequence>LVKGNAYIDSIVSASADTTPSKDLTPLQVAQQLHAFFHQSALALKRQFGISHADARAVVAACPECARVMPIQNMGVNPRGLQSRSLWQSDVTEFAPFGVLRYIHVTVDTCSKAIWATPM</sequence>
<dbReference type="Proteomes" id="UP000526602">
    <property type="component" value="Unassembled WGS sequence"/>
</dbReference>
<evidence type="ECO:0000256" key="5">
    <source>
        <dbReference type="ARBA" id="ARBA00022723"/>
    </source>
</evidence>
<feature type="domain" description="Integrase-type" evidence="12">
    <location>
        <begin position="25"/>
        <end position="66"/>
    </location>
</feature>
<feature type="domain" description="Integrase catalytic" evidence="13">
    <location>
        <begin position="74"/>
        <end position="119"/>
    </location>
</feature>